<protein>
    <submittedName>
        <fullName evidence="1">Uncharacterized protein</fullName>
    </submittedName>
</protein>
<accession>A0A8J6BGT0</accession>
<name>A0A8J6BGT0_ZIZPA</name>
<reference evidence="1" key="2">
    <citation type="submission" date="2021-02" db="EMBL/GenBank/DDBJ databases">
        <authorList>
            <person name="Kimball J.A."/>
            <person name="Haas M.W."/>
            <person name="Macchietto M."/>
            <person name="Kono T."/>
            <person name="Duquette J."/>
            <person name="Shao M."/>
        </authorList>
    </citation>
    <scope>NUCLEOTIDE SEQUENCE</scope>
    <source>
        <tissue evidence="1">Fresh leaf tissue</tissue>
    </source>
</reference>
<reference evidence="1" key="1">
    <citation type="journal article" date="2021" name="bioRxiv">
        <title>Whole Genome Assembly and Annotation of Northern Wild Rice, Zizania palustris L., Supports a Whole Genome Duplication in the Zizania Genus.</title>
        <authorList>
            <person name="Haas M."/>
            <person name="Kono T."/>
            <person name="Macchietto M."/>
            <person name="Millas R."/>
            <person name="McGilp L."/>
            <person name="Shao M."/>
            <person name="Duquette J."/>
            <person name="Hirsch C.N."/>
            <person name="Kimball J."/>
        </authorList>
    </citation>
    <scope>NUCLEOTIDE SEQUENCE</scope>
    <source>
        <tissue evidence="1">Fresh leaf tissue</tissue>
    </source>
</reference>
<keyword evidence="2" id="KW-1185">Reference proteome</keyword>
<evidence type="ECO:0000313" key="1">
    <source>
        <dbReference type="EMBL" id="KAG8084986.1"/>
    </source>
</evidence>
<gene>
    <name evidence="1" type="ORF">GUJ93_ZPchr0010g10995</name>
</gene>
<evidence type="ECO:0000313" key="2">
    <source>
        <dbReference type="Proteomes" id="UP000729402"/>
    </source>
</evidence>
<organism evidence="1 2">
    <name type="scientific">Zizania palustris</name>
    <name type="common">Northern wild rice</name>
    <dbReference type="NCBI Taxonomy" id="103762"/>
    <lineage>
        <taxon>Eukaryota</taxon>
        <taxon>Viridiplantae</taxon>
        <taxon>Streptophyta</taxon>
        <taxon>Embryophyta</taxon>
        <taxon>Tracheophyta</taxon>
        <taxon>Spermatophyta</taxon>
        <taxon>Magnoliopsida</taxon>
        <taxon>Liliopsida</taxon>
        <taxon>Poales</taxon>
        <taxon>Poaceae</taxon>
        <taxon>BOP clade</taxon>
        <taxon>Oryzoideae</taxon>
        <taxon>Oryzeae</taxon>
        <taxon>Zizaniinae</taxon>
        <taxon>Zizania</taxon>
    </lineage>
</organism>
<comment type="caution">
    <text evidence="1">The sequence shown here is derived from an EMBL/GenBank/DDBJ whole genome shotgun (WGS) entry which is preliminary data.</text>
</comment>
<proteinExistence type="predicted"/>
<dbReference type="Proteomes" id="UP000729402">
    <property type="component" value="Unassembled WGS sequence"/>
</dbReference>
<dbReference type="AlphaFoldDB" id="A0A8J6BGT0"/>
<dbReference type="EMBL" id="JAAALK010000082">
    <property type="protein sequence ID" value="KAG8084986.1"/>
    <property type="molecule type" value="Genomic_DNA"/>
</dbReference>
<sequence>MQKPAPSTRSASDDAHNACTCAQRPDPFYVVLFNNDEPDLILNRRQSGMTKKDYHGRMQKRHIYSEIIVLHAQVRLVL</sequence>